<keyword evidence="2" id="KW-0614">Plasmid</keyword>
<dbReference type="AlphaFoldDB" id="Q3T4F9"/>
<geneLocation type="plasmid" evidence="2">
    <name>pCAP01</name>
</geneLocation>
<organism evidence="2">
    <name type="scientific">Capnocytophaga ochracea</name>
    <dbReference type="NCBI Taxonomy" id="1018"/>
    <lineage>
        <taxon>Bacteria</taxon>
        <taxon>Pseudomonadati</taxon>
        <taxon>Bacteroidota</taxon>
        <taxon>Flavobacteriia</taxon>
        <taxon>Flavobacteriales</taxon>
        <taxon>Flavobacteriaceae</taxon>
        <taxon>Capnocytophaga</taxon>
    </lineage>
</organism>
<protein>
    <submittedName>
        <fullName evidence="2">Relaxase-like protein</fullName>
    </submittedName>
</protein>
<reference evidence="2" key="1">
    <citation type="journal article" date="2005" name="Antimicrob. Agents Chemother.">
        <title>Chromosome- and plasmid-encoded beta-lactamases in Capnocytophaga spp.</title>
        <authorList>
            <person name="Handal T."/>
            <person name="Giraud-Morin C."/>
            <person name="Caugant D.A."/>
            <person name="Madinier I."/>
            <person name="Olsen I."/>
            <person name="Fosse T."/>
        </authorList>
    </citation>
    <scope>NUCLEOTIDE SEQUENCE</scope>
    <source>
        <plasmid evidence="2">pCAP01</plasmid>
    </source>
</reference>
<evidence type="ECO:0000259" key="1">
    <source>
        <dbReference type="Pfam" id="PF03432"/>
    </source>
</evidence>
<dbReference type="Pfam" id="PF03432">
    <property type="entry name" value="Relaxase"/>
    <property type="match status" value="1"/>
</dbReference>
<dbReference type="EMBL" id="AY860640">
    <property type="protein sequence ID" value="AAY78541.1"/>
    <property type="molecule type" value="Genomic_DNA"/>
</dbReference>
<sequence length="229" mass="25702">MVSKAKAVKGSAQAINYILDDKGQAQELGRNLVSGENGEEILAEMREIQEMNARCENNTYSIVLSPSNEREFTNRELYEIGVKHLQNLNFDLNKTQFLMTVHKSTDQPHIHIIANRIGIDGKAHSDNFIGKRAQESAEKIAKSMGLKTAREIQAEKTPDIKTQIRQAYEQSAKKGYTFEDFSKAMNSKGIEVKPTINSRGEMQGMRFLHKSSGTDLKASELGKALEREI</sequence>
<accession>Q3T4F9</accession>
<proteinExistence type="predicted"/>
<evidence type="ECO:0000313" key="2">
    <source>
        <dbReference type="EMBL" id="AAY78541.1"/>
    </source>
</evidence>
<name>Q3T4F9_CAPOC</name>
<dbReference type="InterPro" id="IPR005094">
    <property type="entry name" value="Endonuclease_MobA/VirD2"/>
</dbReference>
<feature type="domain" description="MobA/VirD2-like nuclease" evidence="1">
    <location>
        <begin position="17"/>
        <end position="146"/>
    </location>
</feature>